<dbReference type="InterPro" id="IPR036770">
    <property type="entry name" value="Ankyrin_rpt-contain_sf"/>
</dbReference>
<dbReference type="Pfam" id="PF12796">
    <property type="entry name" value="Ank_2"/>
    <property type="match status" value="1"/>
</dbReference>
<dbReference type="PANTHER" id="PTHR10622:SF10">
    <property type="entry name" value="HET DOMAIN-CONTAINING PROTEIN"/>
    <property type="match status" value="1"/>
</dbReference>
<organism evidence="3 4">
    <name type="scientific">Bimuria novae-zelandiae CBS 107.79</name>
    <dbReference type="NCBI Taxonomy" id="1447943"/>
    <lineage>
        <taxon>Eukaryota</taxon>
        <taxon>Fungi</taxon>
        <taxon>Dikarya</taxon>
        <taxon>Ascomycota</taxon>
        <taxon>Pezizomycotina</taxon>
        <taxon>Dothideomycetes</taxon>
        <taxon>Pleosporomycetidae</taxon>
        <taxon>Pleosporales</taxon>
        <taxon>Massarineae</taxon>
        <taxon>Didymosphaeriaceae</taxon>
        <taxon>Bimuria</taxon>
    </lineage>
</organism>
<dbReference type="OrthoDB" id="194358at2759"/>
<sequence length="732" mass="82380">MRLINVETLKLEEFFDDKIPPYAILSHTWGDPGEEVTFSDIEAEIIEKPGNGTMKLKGCCNQAKDDNLGYAWIDTCCINKDSSRELDEAINSMFQWYRKASICYAYLSDVPPGDNSWDSGSKFFASRWFLRGWTLQELLAPKKLCFYDQTWKSIGRKEDISNEIETITGIPQQFLLGWEDLRKASVAQRMSWDAKRKTTRKEDIAYCLLGIFDVAMSMIYGEGDRALSRLQQEIMKNTGDHSILAWGLNAAESIPSKSTDVVSAGILATAPADFANCGPIVLRKQDATPVDTFDISGGHLRVHISLHTPSAGEIYGLLNCGPEHNTEQVVGIPLRKVVSGDLSDKYLRPQGHYPVLLSKTASTGLTKAIHIRMERQNRAQEATSRRYWLRINGHQKINLKLSGVHPPANDSDEIITRQYLTRFYTPGEGSRDFVAQARCHIMTLSRDTTLEALSQKLIYMRPEAFGKQTASNDSVNVKEPVFITTVDATLELQQVDLKFEFLRILQEEDQRDEKMAALDSMRDRLAVVEENLRKLMPQQVDQLKKRHYEAMQRQHKLSERGSEIQRRLDEVIKTRLDAGQIGRSLKDLSRMTPLSWAAAYGHEAVAKLLLEKGADVEAKTNDDWTPLRGAATSGHEAVVKLLLERGADVEAKDNNGWTPLRGAAYNGHEAVENNGWTPLRVAAANEHEAVVKLLLERGAGLHAACILRYPIPLLSYYIPSNELRLDLSYCLV</sequence>
<proteinExistence type="predicted"/>
<dbReference type="InterPro" id="IPR002110">
    <property type="entry name" value="Ankyrin_rpt"/>
</dbReference>
<gene>
    <name evidence="3" type="ORF">BU23DRAFT_590811</name>
</gene>
<evidence type="ECO:0000256" key="1">
    <source>
        <dbReference type="PROSITE-ProRule" id="PRU00023"/>
    </source>
</evidence>
<dbReference type="PANTHER" id="PTHR10622">
    <property type="entry name" value="HET DOMAIN-CONTAINING PROTEIN"/>
    <property type="match status" value="1"/>
</dbReference>
<name>A0A6A5V4E9_9PLEO</name>
<dbReference type="PROSITE" id="PS50297">
    <property type="entry name" value="ANK_REP_REGION"/>
    <property type="match status" value="3"/>
</dbReference>
<dbReference type="SUPFAM" id="SSF48403">
    <property type="entry name" value="Ankyrin repeat"/>
    <property type="match status" value="1"/>
</dbReference>
<keyword evidence="4" id="KW-1185">Reference proteome</keyword>
<feature type="repeat" description="ANK" evidence="1">
    <location>
        <begin position="674"/>
        <end position="706"/>
    </location>
</feature>
<accession>A0A6A5V4E9</accession>
<evidence type="ECO:0000259" key="2">
    <source>
        <dbReference type="Pfam" id="PF06985"/>
    </source>
</evidence>
<evidence type="ECO:0000313" key="4">
    <source>
        <dbReference type="Proteomes" id="UP000800036"/>
    </source>
</evidence>
<dbReference type="Pfam" id="PF00023">
    <property type="entry name" value="Ank"/>
    <property type="match status" value="1"/>
</dbReference>
<keyword evidence="1" id="KW-0040">ANK repeat</keyword>
<dbReference type="AlphaFoldDB" id="A0A6A5V4E9"/>
<dbReference type="Pfam" id="PF06985">
    <property type="entry name" value="HET"/>
    <property type="match status" value="1"/>
</dbReference>
<reference evidence="3" key="1">
    <citation type="journal article" date="2020" name="Stud. Mycol.">
        <title>101 Dothideomycetes genomes: a test case for predicting lifestyles and emergence of pathogens.</title>
        <authorList>
            <person name="Haridas S."/>
            <person name="Albert R."/>
            <person name="Binder M."/>
            <person name="Bloem J."/>
            <person name="Labutti K."/>
            <person name="Salamov A."/>
            <person name="Andreopoulos B."/>
            <person name="Baker S."/>
            <person name="Barry K."/>
            <person name="Bills G."/>
            <person name="Bluhm B."/>
            <person name="Cannon C."/>
            <person name="Castanera R."/>
            <person name="Culley D."/>
            <person name="Daum C."/>
            <person name="Ezra D."/>
            <person name="Gonzalez J."/>
            <person name="Henrissat B."/>
            <person name="Kuo A."/>
            <person name="Liang C."/>
            <person name="Lipzen A."/>
            <person name="Lutzoni F."/>
            <person name="Magnuson J."/>
            <person name="Mondo S."/>
            <person name="Nolan M."/>
            <person name="Ohm R."/>
            <person name="Pangilinan J."/>
            <person name="Park H.-J."/>
            <person name="Ramirez L."/>
            <person name="Alfaro M."/>
            <person name="Sun H."/>
            <person name="Tritt A."/>
            <person name="Yoshinaga Y."/>
            <person name="Zwiers L.-H."/>
            <person name="Turgeon B."/>
            <person name="Goodwin S."/>
            <person name="Spatafora J."/>
            <person name="Crous P."/>
            <person name="Grigoriev I."/>
        </authorList>
    </citation>
    <scope>NUCLEOTIDE SEQUENCE</scope>
    <source>
        <strain evidence="3">CBS 107.79</strain>
    </source>
</reference>
<protein>
    <recommendedName>
        <fullName evidence="2">Heterokaryon incompatibility domain-containing protein</fullName>
    </recommendedName>
</protein>
<dbReference type="Gene3D" id="1.25.40.20">
    <property type="entry name" value="Ankyrin repeat-containing domain"/>
    <property type="match status" value="1"/>
</dbReference>
<dbReference type="Proteomes" id="UP000800036">
    <property type="component" value="Unassembled WGS sequence"/>
</dbReference>
<feature type="repeat" description="ANK" evidence="1">
    <location>
        <begin position="589"/>
        <end position="621"/>
    </location>
</feature>
<dbReference type="PRINTS" id="PR01415">
    <property type="entry name" value="ANKYRIN"/>
</dbReference>
<feature type="repeat" description="ANK" evidence="1">
    <location>
        <begin position="622"/>
        <end position="654"/>
    </location>
</feature>
<feature type="domain" description="Heterokaryon incompatibility" evidence="2">
    <location>
        <begin position="22"/>
        <end position="109"/>
    </location>
</feature>
<evidence type="ECO:0000313" key="3">
    <source>
        <dbReference type="EMBL" id="KAF1970942.1"/>
    </source>
</evidence>
<dbReference type="SMART" id="SM00248">
    <property type="entry name" value="ANK"/>
    <property type="match status" value="3"/>
</dbReference>
<dbReference type="PROSITE" id="PS50088">
    <property type="entry name" value="ANK_REPEAT"/>
    <property type="match status" value="3"/>
</dbReference>
<dbReference type="EMBL" id="ML976696">
    <property type="protein sequence ID" value="KAF1970942.1"/>
    <property type="molecule type" value="Genomic_DNA"/>
</dbReference>
<dbReference type="InterPro" id="IPR010730">
    <property type="entry name" value="HET"/>
</dbReference>